<protein>
    <recommendedName>
        <fullName evidence="3">PEP-CTERM protein-sorting domain-containing protein</fullName>
    </recommendedName>
</protein>
<dbReference type="Proteomes" id="UP000319004">
    <property type="component" value="Chromosome"/>
</dbReference>
<dbReference type="AlphaFoldDB" id="A0A518HQS4"/>
<dbReference type="KEGG" id="snep:Enr13x_30610"/>
<sequence>MNDLMGSSTPVTCYHPRAWSIFFAIILASSIQSRSDAGVLGAIANPDIKLQGLSGSYDHVSQAFSLTGDATLYVDAAGVESTIYMGSPPDSGKTAFHNGTFTLNATVSNLGVISSGSFDIVGAFETSPWVLGTQATLLQGTLKELVHNFGTVSATATPSEFTAPLTLEISAISTDGELQSEFGQDLLLNINLDATGIDFDGNFLTSFNTNGFSTSDVNARAVPEPSSFAGWMIGAVGIGVIRVRRKRLTT</sequence>
<name>A0A518HQS4_9BACT</name>
<dbReference type="EMBL" id="CP037423">
    <property type="protein sequence ID" value="QDV43206.1"/>
    <property type="molecule type" value="Genomic_DNA"/>
</dbReference>
<reference evidence="1 2" key="1">
    <citation type="submission" date="2019-03" db="EMBL/GenBank/DDBJ databases">
        <title>Deep-cultivation of Planctomycetes and their phenomic and genomic characterization uncovers novel biology.</title>
        <authorList>
            <person name="Wiegand S."/>
            <person name="Jogler M."/>
            <person name="Boedeker C."/>
            <person name="Pinto D."/>
            <person name="Vollmers J."/>
            <person name="Rivas-Marin E."/>
            <person name="Kohn T."/>
            <person name="Peeters S.H."/>
            <person name="Heuer A."/>
            <person name="Rast P."/>
            <person name="Oberbeckmann S."/>
            <person name="Bunk B."/>
            <person name="Jeske O."/>
            <person name="Meyerdierks A."/>
            <person name="Storesund J.E."/>
            <person name="Kallscheuer N."/>
            <person name="Luecker S."/>
            <person name="Lage O.M."/>
            <person name="Pohl T."/>
            <person name="Merkel B.J."/>
            <person name="Hornburger P."/>
            <person name="Mueller R.-W."/>
            <person name="Bruemmer F."/>
            <person name="Labrenz M."/>
            <person name="Spormann A.M."/>
            <person name="Op den Camp H."/>
            <person name="Overmann J."/>
            <person name="Amann R."/>
            <person name="Jetten M.S.M."/>
            <person name="Mascher T."/>
            <person name="Medema M.H."/>
            <person name="Devos D.P."/>
            <person name="Kaster A.-K."/>
            <person name="Ovreas L."/>
            <person name="Rohde M."/>
            <person name="Galperin M.Y."/>
            <person name="Jogler C."/>
        </authorList>
    </citation>
    <scope>NUCLEOTIDE SEQUENCE [LARGE SCALE GENOMIC DNA]</scope>
    <source>
        <strain evidence="1 2">Enr13</strain>
    </source>
</reference>
<keyword evidence="2" id="KW-1185">Reference proteome</keyword>
<gene>
    <name evidence="1" type="ORF">Enr13x_30610</name>
</gene>
<dbReference type="InterPro" id="IPR013424">
    <property type="entry name" value="Ice-binding_C"/>
</dbReference>
<evidence type="ECO:0000313" key="2">
    <source>
        <dbReference type="Proteomes" id="UP000319004"/>
    </source>
</evidence>
<accession>A0A518HQS4</accession>
<evidence type="ECO:0008006" key="3">
    <source>
        <dbReference type="Google" id="ProtNLM"/>
    </source>
</evidence>
<dbReference type="RefSeq" id="WP_145387122.1">
    <property type="nucleotide sequence ID" value="NZ_CP037423.1"/>
</dbReference>
<organism evidence="1 2">
    <name type="scientific">Stieleria neptunia</name>
    <dbReference type="NCBI Taxonomy" id="2527979"/>
    <lineage>
        <taxon>Bacteria</taxon>
        <taxon>Pseudomonadati</taxon>
        <taxon>Planctomycetota</taxon>
        <taxon>Planctomycetia</taxon>
        <taxon>Pirellulales</taxon>
        <taxon>Pirellulaceae</taxon>
        <taxon>Stieleria</taxon>
    </lineage>
</organism>
<dbReference type="NCBIfam" id="TIGR02595">
    <property type="entry name" value="PEP_CTERM"/>
    <property type="match status" value="1"/>
</dbReference>
<evidence type="ECO:0000313" key="1">
    <source>
        <dbReference type="EMBL" id="QDV43206.1"/>
    </source>
</evidence>
<proteinExistence type="predicted"/>